<accession>A0A9W7CL16</accession>
<organism evidence="2 3">
    <name type="scientific">Triparma laevis f. longispina</name>
    <dbReference type="NCBI Taxonomy" id="1714387"/>
    <lineage>
        <taxon>Eukaryota</taxon>
        <taxon>Sar</taxon>
        <taxon>Stramenopiles</taxon>
        <taxon>Ochrophyta</taxon>
        <taxon>Bolidophyceae</taxon>
        <taxon>Parmales</taxon>
        <taxon>Triparmaceae</taxon>
        <taxon>Triparma</taxon>
    </lineage>
</organism>
<proteinExistence type="predicted"/>
<dbReference type="OrthoDB" id="205970at2759"/>
<sequence>MSTITMGAKVEALKDGNWIPGTVLGVHDNAFDVLYEGGEGDMMKPSTEVRVIADAGVEVSEPKKKPTSIGWNAGAFTDEGEAVIEESEVVTVKTPTPTPLPVSVSVKKTFSPMINDKVECKDFITKEYRTARIINIDVELKTYDVRFEDGVDAKGVPGGLLRERLKKKRGGKVGKKRESCKENNNSVGNQGSDGVNEIVGLCEGLNEKQLAFVKNMIRGVKEL</sequence>
<gene>
    <name evidence="2" type="ORF">TrLO_g11818</name>
</gene>
<protein>
    <submittedName>
        <fullName evidence="2">Uncharacterized protein</fullName>
    </submittedName>
</protein>
<dbReference type="AlphaFoldDB" id="A0A9W7CL16"/>
<evidence type="ECO:0000313" key="3">
    <source>
        <dbReference type="Proteomes" id="UP001165122"/>
    </source>
</evidence>
<dbReference type="EMBL" id="BRXW01000100">
    <property type="protein sequence ID" value="GMI06511.1"/>
    <property type="molecule type" value="Genomic_DNA"/>
</dbReference>
<evidence type="ECO:0000313" key="2">
    <source>
        <dbReference type="EMBL" id="GMI06511.1"/>
    </source>
</evidence>
<dbReference type="Proteomes" id="UP001165122">
    <property type="component" value="Unassembled WGS sequence"/>
</dbReference>
<name>A0A9W7CL16_9STRA</name>
<feature type="compositionally biased region" description="Polar residues" evidence="1">
    <location>
        <begin position="182"/>
        <end position="191"/>
    </location>
</feature>
<dbReference type="CDD" id="cd04508">
    <property type="entry name" value="Tudor_SF"/>
    <property type="match status" value="1"/>
</dbReference>
<reference evidence="3" key="1">
    <citation type="journal article" date="2023" name="Commun. Biol.">
        <title>Genome analysis of Parmales, the sister group of diatoms, reveals the evolutionary specialization of diatoms from phago-mixotrophs to photoautotrophs.</title>
        <authorList>
            <person name="Ban H."/>
            <person name="Sato S."/>
            <person name="Yoshikawa S."/>
            <person name="Yamada K."/>
            <person name="Nakamura Y."/>
            <person name="Ichinomiya M."/>
            <person name="Sato N."/>
            <person name="Blanc-Mathieu R."/>
            <person name="Endo H."/>
            <person name="Kuwata A."/>
            <person name="Ogata H."/>
        </authorList>
    </citation>
    <scope>NUCLEOTIDE SEQUENCE [LARGE SCALE GENOMIC DNA]</scope>
    <source>
        <strain evidence="3">NIES 3700</strain>
    </source>
</reference>
<feature type="region of interest" description="Disordered" evidence="1">
    <location>
        <begin position="172"/>
        <end position="191"/>
    </location>
</feature>
<evidence type="ECO:0000256" key="1">
    <source>
        <dbReference type="SAM" id="MobiDB-lite"/>
    </source>
</evidence>
<comment type="caution">
    <text evidence="2">The sequence shown here is derived from an EMBL/GenBank/DDBJ whole genome shotgun (WGS) entry which is preliminary data.</text>
</comment>
<keyword evidence="3" id="KW-1185">Reference proteome</keyword>